<dbReference type="InterPro" id="IPR036249">
    <property type="entry name" value="Thioredoxin-like_sf"/>
</dbReference>
<name>C9YBD4_CURXX</name>
<feature type="chain" id="PRO_5003003822" description="CopG protein" evidence="1">
    <location>
        <begin position="40"/>
        <end position="168"/>
    </location>
</feature>
<evidence type="ECO:0000256" key="1">
    <source>
        <dbReference type="SAM" id="SignalP"/>
    </source>
</evidence>
<accession>C9YBD4</accession>
<sequence>MFCRQTTKEQTMGTQFKTRLQRRMLLGSVLILALPCVHAASHGASIEVWKDPNCGCCKDWVTHLEKSGFTVKVNQNGNDVVRERLGMPRQLGSCHTAVVGGYVIEGHVPANDIKRLLKEKPAALGLSVPGMPVGSPGMDGAFYGGRKDAYDVLLVAKDGSSRIFQGYR</sequence>
<gene>
    <name evidence="2" type="ORF">Csp_A14350</name>
</gene>
<reference evidence="2" key="1">
    <citation type="journal article" date="2010" name="Nature">
        <title>The dynamic genome of Hydra.</title>
        <authorList>
            <person name="Chapman J.A."/>
            <person name="Kirkness E.F."/>
            <person name="Simakov O."/>
            <person name="Hampson S.E."/>
            <person name="Mitros T."/>
            <person name="Weinmaier T."/>
            <person name="Rattei T."/>
            <person name="Balasubramanian P.G."/>
            <person name="Borman J."/>
            <person name="Busam D."/>
            <person name="Disbennett K."/>
            <person name="Pfannkoch C."/>
            <person name="Sumin N."/>
            <person name="Sutton G."/>
            <person name="Viswanathan L."/>
            <person name="Walenz B."/>
            <person name="Goodstein D.M."/>
            <person name="Hellsten U."/>
            <person name="Kawashima T."/>
            <person name="Prochnik S.E."/>
            <person name="Putnam N.H."/>
            <person name="Shu S."/>
            <person name="Blumberg B."/>
            <person name="Dana C.E."/>
            <person name="Gee L."/>
            <person name="Kibler D.F."/>
            <person name="Law L."/>
            <person name="Lindgens D."/>
            <person name="Martinez D.E."/>
            <person name="Peng J."/>
            <person name="Wigge P.A."/>
            <person name="Bertulat B."/>
            <person name="Guder C."/>
            <person name="Nakamura Y."/>
            <person name="Ozbek S."/>
            <person name="Watanabe H."/>
            <person name="Khalturin K."/>
            <person name="Hemmrich G."/>
            <person name="Franke A."/>
            <person name="Augustin R."/>
            <person name="Fraune S."/>
            <person name="Hayakawa E."/>
            <person name="Hayakawa S."/>
            <person name="Hirose M."/>
            <person name="Hwang J."/>
            <person name="Ikeo K."/>
            <person name="Nishimiya-Fujisawa C."/>
            <person name="Ogura A."/>
            <person name="Takahashi T."/>
            <person name="Steinmetz P.R."/>
            <person name="Zhang X."/>
            <person name="Aufschnaiter R."/>
            <person name="Eder M.K."/>
            <person name="Gorny A.K."/>
            <person name="Salvenmoser W."/>
            <person name="Heimberg A.M."/>
            <person name="Wheeler B.M."/>
            <person name="Peterson K.J."/>
            <person name="Boettger A."/>
            <person name="Tischler P."/>
            <person name="Wolf A."/>
            <person name="Gojobori T."/>
            <person name="Remington K.A."/>
            <person name="Strausberg R.L."/>
            <person name="Venter J."/>
            <person name="Technau U."/>
            <person name="Hobmayer B."/>
            <person name="Bosch T.C."/>
            <person name="Holstein T.W."/>
            <person name="Fujisawa T."/>
            <person name="Bode H.R."/>
            <person name="David C.N."/>
            <person name="Rokhsar D.S."/>
            <person name="Steele R.E."/>
        </authorList>
    </citation>
    <scope>NUCLEOTIDE SEQUENCE</scope>
</reference>
<dbReference type="Pfam" id="PF04214">
    <property type="entry name" value="DUF411"/>
    <property type="match status" value="1"/>
</dbReference>
<organism evidence="2">
    <name type="scientific">Curvibacter symbiont subsp. Hydra magnipapillata</name>
    <dbReference type="NCBI Taxonomy" id="667019"/>
    <lineage>
        <taxon>Bacteria</taxon>
        <taxon>Pseudomonadati</taxon>
        <taxon>Pseudomonadota</taxon>
        <taxon>Betaproteobacteria</taxon>
        <taxon>Burkholderiales</taxon>
        <taxon>Comamonadaceae</taxon>
        <taxon>Curvibacter</taxon>
    </lineage>
</organism>
<dbReference type="AlphaFoldDB" id="C9YBD4"/>
<dbReference type="EMBL" id="FN543104">
    <property type="protein sequence ID" value="CBA29876.1"/>
    <property type="molecule type" value="Genomic_DNA"/>
</dbReference>
<evidence type="ECO:0008006" key="3">
    <source>
        <dbReference type="Google" id="ProtNLM"/>
    </source>
</evidence>
<dbReference type="InterPro" id="IPR007332">
    <property type="entry name" value="DUF411"/>
</dbReference>
<feature type="signal peptide" evidence="1">
    <location>
        <begin position="1"/>
        <end position="39"/>
    </location>
</feature>
<evidence type="ECO:0000313" key="2">
    <source>
        <dbReference type="EMBL" id="CBA29876.1"/>
    </source>
</evidence>
<proteinExistence type="predicted"/>
<keyword evidence="1" id="KW-0732">Signal</keyword>
<dbReference type="SUPFAM" id="SSF52833">
    <property type="entry name" value="Thioredoxin-like"/>
    <property type="match status" value="1"/>
</dbReference>
<protein>
    <recommendedName>
        <fullName evidence="3">CopG protein</fullName>
    </recommendedName>
</protein>